<evidence type="ECO:0000256" key="8">
    <source>
        <dbReference type="SAM" id="SignalP"/>
    </source>
</evidence>
<dbReference type="Proteomes" id="UP000568106">
    <property type="component" value="Unassembled WGS sequence"/>
</dbReference>
<keyword evidence="3" id="KW-0813">Transport</keyword>
<dbReference type="EMBL" id="JACHDY010000005">
    <property type="protein sequence ID" value="MBB5318841.1"/>
    <property type="molecule type" value="Genomic_DNA"/>
</dbReference>
<evidence type="ECO:0000256" key="5">
    <source>
        <dbReference type="ARBA" id="ARBA00022692"/>
    </source>
</evidence>
<organism evidence="9 10">
    <name type="scientific">Tunturiibacter empetritectus</name>
    <dbReference type="NCBI Taxonomy" id="3069691"/>
    <lineage>
        <taxon>Bacteria</taxon>
        <taxon>Pseudomonadati</taxon>
        <taxon>Acidobacteriota</taxon>
        <taxon>Terriglobia</taxon>
        <taxon>Terriglobales</taxon>
        <taxon>Acidobacteriaceae</taxon>
        <taxon>Tunturiibacter</taxon>
    </lineage>
</organism>
<evidence type="ECO:0000256" key="7">
    <source>
        <dbReference type="ARBA" id="ARBA00023237"/>
    </source>
</evidence>
<dbReference type="GO" id="GO:0015288">
    <property type="term" value="F:porin activity"/>
    <property type="evidence" value="ECO:0007669"/>
    <property type="project" value="TreeGrafter"/>
</dbReference>
<feature type="signal peptide" evidence="8">
    <location>
        <begin position="1"/>
        <end position="22"/>
    </location>
</feature>
<dbReference type="SUPFAM" id="SSF56954">
    <property type="entry name" value="Outer membrane efflux proteins (OEP)"/>
    <property type="match status" value="1"/>
</dbReference>
<gene>
    <name evidence="9" type="ORF">HDF09_003540</name>
</gene>
<dbReference type="GO" id="GO:0009279">
    <property type="term" value="C:cell outer membrane"/>
    <property type="evidence" value="ECO:0007669"/>
    <property type="project" value="UniProtKB-SubCell"/>
</dbReference>
<dbReference type="InterPro" id="IPR051906">
    <property type="entry name" value="TolC-like"/>
</dbReference>
<evidence type="ECO:0000313" key="9">
    <source>
        <dbReference type="EMBL" id="MBB5318841.1"/>
    </source>
</evidence>
<name>A0A7W8IKH7_9BACT</name>
<comment type="similarity">
    <text evidence="2">Belongs to the outer membrane factor (OMF) (TC 1.B.17) family.</text>
</comment>
<dbReference type="GO" id="GO:1990281">
    <property type="term" value="C:efflux pump complex"/>
    <property type="evidence" value="ECO:0007669"/>
    <property type="project" value="TreeGrafter"/>
</dbReference>
<proteinExistence type="inferred from homology"/>
<keyword evidence="5" id="KW-0812">Transmembrane</keyword>
<sequence length="635" mass="67441">MKGSSLLRCFGLVVLLEVPLLAQVQQATVAQTPATAQPALRLDIPHSDNPLNTYRASLVPKPNLANSPRIDALVKDGVLELSLRDAISLALENNLDIAIARYNIPIAAADVLRTQAGGSFRGVNTGVVQNTPGGGVGGFGSGSSGAGAGGTSGGAGGAGSGASGLVSSTLGAGTTVSSYDPALTGTFSIEHYAQPLSNTIVYGVPQLQQNTTTGNVGYAQAFPTGTSISAVFDNSRGTTNSPESFLVPTLNSYYHFAIQQQLLAGFGLGPNLRFLRIAKNNQRISDEAFKLQVVTTVTQIANMYWDLVAAYEDEGVKNRSLEFARQALESGRKQLALQAIPAMDVMKDEAEEASREQDLTIAKTTLQFQELLIKNALTKNLDDPILEAMPVRPTDQSTMANTTPQGPTEDMAARALKDRLELGESDIDLENRRLSRDAARNALLPSVALTAYYGGSGLAGLQNPASGTISTKPLDFGGALQTAFNNSAPDYYVGLTVSIPLRNRVAKSDQYRAELETRQSELRLEQLKKQIRIEVRNAQYALEQSEARVVSARKGRDLAQKTFDITAKEQELGAGSNYQTLTARRDLAAAESTLVAAMTAYQKAKIEVDRAVGSTLEANDISIESAKTGIAPSGQ</sequence>
<comment type="subcellular location">
    <subcellularLocation>
        <location evidence="1">Cell outer membrane</location>
    </subcellularLocation>
</comment>
<dbReference type="Gene3D" id="1.20.1600.10">
    <property type="entry name" value="Outer membrane efflux proteins (OEP)"/>
    <property type="match status" value="1"/>
</dbReference>
<evidence type="ECO:0000256" key="2">
    <source>
        <dbReference type="ARBA" id="ARBA00007613"/>
    </source>
</evidence>
<protein>
    <submittedName>
        <fullName evidence="9">Outer membrane protein TolC</fullName>
    </submittedName>
</protein>
<evidence type="ECO:0000313" key="10">
    <source>
        <dbReference type="Proteomes" id="UP000568106"/>
    </source>
</evidence>
<comment type="caution">
    <text evidence="9">The sequence shown here is derived from an EMBL/GenBank/DDBJ whole genome shotgun (WGS) entry which is preliminary data.</text>
</comment>
<keyword evidence="10" id="KW-1185">Reference proteome</keyword>
<keyword evidence="6" id="KW-0472">Membrane</keyword>
<dbReference type="Pfam" id="PF02321">
    <property type="entry name" value="OEP"/>
    <property type="match status" value="1"/>
</dbReference>
<keyword evidence="7" id="KW-0998">Cell outer membrane</keyword>
<evidence type="ECO:0000256" key="4">
    <source>
        <dbReference type="ARBA" id="ARBA00022452"/>
    </source>
</evidence>
<evidence type="ECO:0000256" key="3">
    <source>
        <dbReference type="ARBA" id="ARBA00022448"/>
    </source>
</evidence>
<dbReference type="PANTHER" id="PTHR30026">
    <property type="entry name" value="OUTER MEMBRANE PROTEIN TOLC"/>
    <property type="match status" value="1"/>
</dbReference>
<dbReference type="InterPro" id="IPR003423">
    <property type="entry name" value="OMP_efflux"/>
</dbReference>
<keyword evidence="8" id="KW-0732">Signal</keyword>
<evidence type="ECO:0000256" key="6">
    <source>
        <dbReference type="ARBA" id="ARBA00023136"/>
    </source>
</evidence>
<accession>A0A7W8IKH7</accession>
<dbReference type="AlphaFoldDB" id="A0A7W8IKH7"/>
<feature type="chain" id="PRO_5030575274" evidence="8">
    <location>
        <begin position="23"/>
        <end position="635"/>
    </location>
</feature>
<dbReference type="GO" id="GO:0015562">
    <property type="term" value="F:efflux transmembrane transporter activity"/>
    <property type="evidence" value="ECO:0007669"/>
    <property type="project" value="InterPro"/>
</dbReference>
<reference evidence="9" key="1">
    <citation type="submission" date="2020-08" db="EMBL/GenBank/DDBJ databases">
        <title>Genomic Encyclopedia of Type Strains, Phase IV (KMG-V): Genome sequencing to study the core and pangenomes of soil and plant-associated prokaryotes.</title>
        <authorList>
            <person name="Whitman W."/>
        </authorList>
    </citation>
    <scope>NUCLEOTIDE SEQUENCE [LARGE SCALE GENOMIC DNA]</scope>
    <source>
        <strain evidence="9">M8UP27</strain>
    </source>
</reference>
<keyword evidence="4" id="KW-1134">Transmembrane beta strand</keyword>
<dbReference type="PANTHER" id="PTHR30026:SF23">
    <property type="entry name" value="TO APRF-PUTATIVE OUTER MEMBRANE EFFLUX PROTEIN OR SECRETED ALKALINE PHOSPHATASE-RELATED"/>
    <property type="match status" value="1"/>
</dbReference>
<evidence type="ECO:0000256" key="1">
    <source>
        <dbReference type="ARBA" id="ARBA00004442"/>
    </source>
</evidence>